<feature type="DNA-binding region" description="H-T-H motif" evidence="2">
    <location>
        <begin position="27"/>
        <end position="46"/>
    </location>
</feature>
<dbReference type="GO" id="GO:0003700">
    <property type="term" value="F:DNA-binding transcription factor activity"/>
    <property type="evidence" value="ECO:0007669"/>
    <property type="project" value="TreeGrafter"/>
</dbReference>
<dbReference type="InterPro" id="IPR036271">
    <property type="entry name" value="Tet_transcr_reg_TetR-rel_C_sf"/>
</dbReference>
<accession>A0A6B1DXS7</accession>
<dbReference type="InterPro" id="IPR041490">
    <property type="entry name" value="KstR2_TetR_C"/>
</dbReference>
<evidence type="ECO:0000256" key="2">
    <source>
        <dbReference type="PROSITE-ProRule" id="PRU00335"/>
    </source>
</evidence>
<dbReference type="InterPro" id="IPR001647">
    <property type="entry name" value="HTH_TetR"/>
</dbReference>
<dbReference type="EMBL" id="VXPY01000095">
    <property type="protein sequence ID" value="MYD91452.1"/>
    <property type="molecule type" value="Genomic_DNA"/>
</dbReference>
<dbReference type="InterPro" id="IPR009057">
    <property type="entry name" value="Homeodomain-like_sf"/>
</dbReference>
<dbReference type="Pfam" id="PF00440">
    <property type="entry name" value="TetR_N"/>
    <property type="match status" value="1"/>
</dbReference>
<gene>
    <name evidence="4" type="ORF">F4Y08_14160</name>
</gene>
<keyword evidence="1 2" id="KW-0238">DNA-binding</keyword>
<dbReference type="Gene3D" id="1.10.357.10">
    <property type="entry name" value="Tetracycline Repressor, domain 2"/>
    <property type="match status" value="1"/>
</dbReference>
<dbReference type="Gene3D" id="1.10.10.60">
    <property type="entry name" value="Homeodomain-like"/>
    <property type="match status" value="1"/>
</dbReference>
<dbReference type="PRINTS" id="PR00455">
    <property type="entry name" value="HTHTETR"/>
</dbReference>
<reference evidence="4" key="1">
    <citation type="submission" date="2019-09" db="EMBL/GenBank/DDBJ databases">
        <title>Characterisation of the sponge microbiome using genome-centric metagenomics.</title>
        <authorList>
            <person name="Engelberts J.P."/>
            <person name="Robbins S.J."/>
            <person name="De Goeij J.M."/>
            <person name="Aranda M."/>
            <person name="Bell S.C."/>
            <person name="Webster N.S."/>
        </authorList>
    </citation>
    <scope>NUCLEOTIDE SEQUENCE</scope>
    <source>
        <strain evidence="4">SB0662_bin_9</strain>
    </source>
</reference>
<evidence type="ECO:0000259" key="3">
    <source>
        <dbReference type="PROSITE" id="PS50977"/>
    </source>
</evidence>
<dbReference type="PANTHER" id="PTHR30055:SF226">
    <property type="entry name" value="HTH-TYPE TRANSCRIPTIONAL REGULATOR PKSA"/>
    <property type="match status" value="1"/>
</dbReference>
<feature type="domain" description="HTH tetR-type" evidence="3">
    <location>
        <begin position="4"/>
        <end position="64"/>
    </location>
</feature>
<evidence type="ECO:0000256" key="1">
    <source>
        <dbReference type="ARBA" id="ARBA00023125"/>
    </source>
</evidence>
<protein>
    <submittedName>
        <fullName evidence="4">TetR/AcrR family transcriptional regulator</fullName>
    </submittedName>
</protein>
<name>A0A6B1DXS7_9CHLR</name>
<dbReference type="Pfam" id="PF17932">
    <property type="entry name" value="TetR_C_24"/>
    <property type="match status" value="1"/>
</dbReference>
<dbReference type="SUPFAM" id="SSF48498">
    <property type="entry name" value="Tetracyclin repressor-like, C-terminal domain"/>
    <property type="match status" value="1"/>
</dbReference>
<dbReference type="PANTHER" id="PTHR30055">
    <property type="entry name" value="HTH-TYPE TRANSCRIPTIONAL REGULATOR RUTR"/>
    <property type="match status" value="1"/>
</dbReference>
<dbReference type="GO" id="GO:0000976">
    <property type="term" value="F:transcription cis-regulatory region binding"/>
    <property type="evidence" value="ECO:0007669"/>
    <property type="project" value="TreeGrafter"/>
</dbReference>
<proteinExistence type="predicted"/>
<sequence>MHSPHTEELILDAALEEFSERGYANAGFKGVAARANLTMAALFVRFPSKERMFLSLMDRFANSVERKVLAAIDKPLDATGRIAAATEACLDGFGQYRRELKILMVHTRSLGPSFDQKVRDIQTRFAAIIQDLLDEAIRQRQIDPVDTEVVAAAWTGSIYHLVMQWSLTGYPDQDRMLTTLIPLLMRSVGLPDLADSEASSES</sequence>
<dbReference type="SUPFAM" id="SSF46689">
    <property type="entry name" value="Homeodomain-like"/>
    <property type="match status" value="1"/>
</dbReference>
<dbReference type="PROSITE" id="PS50977">
    <property type="entry name" value="HTH_TETR_2"/>
    <property type="match status" value="1"/>
</dbReference>
<dbReference type="InterPro" id="IPR050109">
    <property type="entry name" value="HTH-type_TetR-like_transc_reg"/>
</dbReference>
<comment type="caution">
    <text evidence="4">The sequence shown here is derived from an EMBL/GenBank/DDBJ whole genome shotgun (WGS) entry which is preliminary data.</text>
</comment>
<evidence type="ECO:0000313" key="4">
    <source>
        <dbReference type="EMBL" id="MYD91452.1"/>
    </source>
</evidence>
<dbReference type="AlphaFoldDB" id="A0A6B1DXS7"/>
<organism evidence="4">
    <name type="scientific">Caldilineaceae bacterium SB0662_bin_9</name>
    <dbReference type="NCBI Taxonomy" id="2605258"/>
    <lineage>
        <taxon>Bacteria</taxon>
        <taxon>Bacillati</taxon>
        <taxon>Chloroflexota</taxon>
        <taxon>Caldilineae</taxon>
        <taxon>Caldilineales</taxon>
        <taxon>Caldilineaceae</taxon>
    </lineage>
</organism>